<reference evidence="2 3" key="1">
    <citation type="submission" date="2020-12" db="EMBL/GenBank/DDBJ databases">
        <title>Bacterial novel species Pedobacter sp. SD-b isolated from soil.</title>
        <authorList>
            <person name="Jung H.-Y."/>
        </authorList>
    </citation>
    <scope>NUCLEOTIDE SEQUENCE [LARGE SCALE GENOMIC DNA]</scope>
    <source>
        <strain evidence="2 3">SD-b</strain>
    </source>
</reference>
<feature type="chain" id="PRO_5046861343" description="Lipocalin-like domain-containing protein" evidence="1">
    <location>
        <begin position="20"/>
        <end position="339"/>
    </location>
</feature>
<proteinExistence type="predicted"/>
<name>A0ABS1BIK2_9SPHI</name>
<dbReference type="RefSeq" id="WP_200585358.1">
    <property type="nucleotide sequence ID" value="NZ_JAEHFY010000007.1"/>
</dbReference>
<accession>A0ABS1BIK2</accession>
<organism evidence="2 3">
    <name type="scientific">Pedobacter segetis</name>
    <dbReference type="NCBI Taxonomy" id="2793069"/>
    <lineage>
        <taxon>Bacteria</taxon>
        <taxon>Pseudomonadati</taxon>
        <taxon>Bacteroidota</taxon>
        <taxon>Sphingobacteriia</taxon>
        <taxon>Sphingobacteriales</taxon>
        <taxon>Sphingobacteriaceae</taxon>
        <taxon>Pedobacter</taxon>
    </lineage>
</organism>
<keyword evidence="1" id="KW-0732">Signal</keyword>
<keyword evidence="3" id="KW-1185">Reference proteome</keyword>
<comment type="caution">
    <text evidence="2">The sequence shown here is derived from an EMBL/GenBank/DDBJ whole genome shotgun (WGS) entry which is preliminary data.</text>
</comment>
<evidence type="ECO:0000256" key="1">
    <source>
        <dbReference type="SAM" id="SignalP"/>
    </source>
</evidence>
<evidence type="ECO:0000313" key="3">
    <source>
        <dbReference type="Proteomes" id="UP000660024"/>
    </source>
</evidence>
<gene>
    <name evidence="2" type="ORF">I5M32_06360</name>
</gene>
<dbReference type="Proteomes" id="UP000660024">
    <property type="component" value="Unassembled WGS sequence"/>
</dbReference>
<evidence type="ECO:0000313" key="2">
    <source>
        <dbReference type="EMBL" id="MBK0382581.1"/>
    </source>
</evidence>
<sequence length="339" mass="38259">MKKIYTTLFVLLIALASQAQNWNGLSGTWTPNSPSNISTFTNITFIQLLSAQHIKISNVNNVHTVFDLKTIANGAETTEPFEVKKLYGYDAKKIFVRIYKENNKLRVVRKIYEYDRNGTILNKATADSVLFGYVTIKEPGLNINKSNVNIVDSRITPINDLGNNFKANKAFYGGTKYRIEFLSLNNLKGDEDFDTEKDLEILGGFKCFVRDENKKQITSPKQIYFHASQVGSPVLLKVNQPISLNNMAIDFTVSPGGFSKCALLFTGIFQELHRSKYDGDFPMTQGYYLRDNKEIKTEELDFSKALAGENMVEMNLRLERNGSGQPTTIGVKLKITKIN</sequence>
<dbReference type="EMBL" id="JAEHFY010000007">
    <property type="protein sequence ID" value="MBK0382581.1"/>
    <property type="molecule type" value="Genomic_DNA"/>
</dbReference>
<evidence type="ECO:0008006" key="4">
    <source>
        <dbReference type="Google" id="ProtNLM"/>
    </source>
</evidence>
<protein>
    <recommendedName>
        <fullName evidence="4">Lipocalin-like domain-containing protein</fullName>
    </recommendedName>
</protein>
<feature type="signal peptide" evidence="1">
    <location>
        <begin position="1"/>
        <end position="19"/>
    </location>
</feature>